<proteinExistence type="predicted"/>
<accession>A0A9W8KW30</accession>
<dbReference type="Proteomes" id="UP001151518">
    <property type="component" value="Unassembled WGS sequence"/>
</dbReference>
<evidence type="ECO:0000259" key="1">
    <source>
        <dbReference type="Pfam" id="PF20666"/>
    </source>
</evidence>
<dbReference type="PANTHER" id="PTHR12205:SF0">
    <property type="entry name" value="CENTROMERE_KINETOCHORE PROTEIN ZW10 HOMOLOG"/>
    <property type="match status" value="1"/>
</dbReference>
<dbReference type="GO" id="GO:0007094">
    <property type="term" value="P:mitotic spindle assembly checkpoint signaling"/>
    <property type="evidence" value="ECO:0007669"/>
    <property type="project" value="TreeGrafter"/>
</dbReference>
<dbReference type="PANTHER" id="PTHR12205">
    <property type="entry name" value="CENTROMERE/KINETOCHORE PROTEIN ZW10"/>
    <property type="match status" value="1"/>
</dbReference>
<comment type="caution">
    <text evidence="2">The sequence shown here is derived from an EMBL/GenBank/DDBJ whole genome shotgun (WGS) entry which is preliminary data.</text>
</comment>
<evidence type="ECO:0000313" key="3">
    <source>
        <dbReference type="Proteomes" id="UP001151518"/>
    </source>
</evidence>
<name>A0A9W8KW30_9FUNG</name>
<evidence type="ECO:0000313" key="2">
    <source>
        <dbReference type="EMBL" id="KAJ2671100.1"/>
    </source>
</evidence>
<protein>
    <submittedName>
        <fullName evidence="2">Ribosome biogenesis protein ytm1</fullName>
    </submittedName>
</protein>
<gene>
    <name evidence="2" type="primary">YTM1_2</name>
    <name evidence="2" type="ORF">GGI25_005622</name>
</gene>
<organism evidence="2 3">
    <name type="scientific">Coemansia spiralis</name>
    <dbReference type="NCBI Taxonomy" id="417178"/>
    <lineage>
        <taxon>Eukaryota</taxon>
        <taxon>Fungi</taxon>
        <taxon>Fungi incertae sedis</taxon>
        <taxon>Zoopagomycota</taxon>
        <taxon>Kickxellomycotina</taxon>
        <taxon>Kickxellomycetes</taxon>
        <taxon>Kickxellales</taxon>
        <taxon>Kickxellaceae</taxon>
        <taxon>Coemansia</taxon>
    </lineage>
</organism>
<dbReference type="AlphaFoldDB" id="A0A9W8KW30"/>
<dbReference type="InterPro" id="IPR048343">
    <property type="entry name" value="ZW10_C"/>
</dbReference>
<feature type="domain" description="Centromere/kinetochore protein zw10 C-terminal" evidence="1">
    <location>
        <begin position="477"/>
        <end position="604"/>
    </location>
</feature>
<dbReference type="GO" id="GO:0005737">
    <property type="term" value="C:cytoplasm"/>
    <property type="evidence" value="ECO:0007669"/>
    <property type="project" value="GOC"/>
</dbReference>
<dbReference type="Pfam" id="PF20666">
    <property type="entry name" value="ZW10_C"/>
    <property type="match status" value="1"/>
</dbReference>
<dbReference type="OrthoDB" id="534815at2759"/>
<dbReference type="GO" id="GO:0006888">
    <property type="term" value="P:endoplasmic reticulum to Golgi vesicle-mediated transport"/>
    <property type="evidence" value="ECO:0007669"/>
    <property type="project" value="TreeGrafter"/>
</dbReference>
<sequence length="759" mass="84553">MATTTRGLRRYKRENAADGYADFEDQSSEEQLEILETLIEQARASIYEAINSHHRDFLSIRTYGQDPLDEVATLNDKYEVARLRLLEQATQDDSVSRLDTIGRTIHAIAKLAKTHANLKDVDEQILHGEVAVAASSIAEANTLLRELEANCPMLVSTNQLQILQAQYLKKRAALRAELDYLLAEMYHFTDTSSVCELTVSFYVTANYDGVPYENPVTLSDLFFALTELDLALAREKIDFLTKPLIDCWFIPLLHNPGEALAISRVKLFATMSIGAYSSGKKDMRPGGSEAIRSGLAAQCALVKEKWTNVLMFMCEDMFHEVNIAEDHADLYAYLGTQLWTKLCPLLQECLFVPLVPANIDGISDTHAMLPLLELEETWLELGLISSDTLYIKDSIRSLLQTYVSKRRRDLLTVVASILANDDTNTVIVGGEGPVTDALSDYSGSGKRTNGKKAGKKAAGALGSGALDDYEDDSGSLLFPRCSISVQAQTLVEFARETIGFTEDDDANTIPLYFYAVRDAFVLYRCLLPRQWATELVVDPKRAFVVYNDCEYICHHLSTLGFRQRERHWPDVMKESATFVDAIASYRALAKSSLSPLLNRLREQIQQALGPWLQIKWLESNLDQLDYEDAERKLSLATGIIGQTAQTSDAHLPRAMHLKMLGLLSDTVFGSVANRLEEIGSVGDSDARAIIRLVSPAVALEDRFQYSETTSTNAHGVHSSVAGRGHRRKAPVTKYSKEWENLQAQITRLKGMSAHCISVI</sequence>
<dbReference type="EMBL" id="JANBTW010000110">
    <property type="protein sequence ID" value="KAJ2671100.1"/>
    <property type="molecule type" value="Genomic_DNA"/>
</dbReference>
<dbReference type="GO" id="GO:1990423">
    <property type="term" value="C:RZZ complex"/>
    <property type="evidence" value="ECO:0007669"/>
    <property type="project" value="TreeGrafter"/>
</dbReference>
<reference evidence="2" key="1">
    <citation type="submission" date="2022-07" db="EMBL/GenBank/DDBJ databases">
        <title>Phylogenomic reconstructions and comparative analyses of Kickxellomycotina fungi.</title>
        <authorList>
            <person name="Reynolds N.K."/>
            <person name="Stajich J.E."/>
            <person name="Barry K."/>
            <person name="Grigoriev I.V."/>
            <person name="Crous P."/>
            <person name="Smith M.E."/>
        </authorList>
    </citation>
    <scope>NUCLEOTIDE SEQUENCE</scope>
    <source>
        <strain evidence="2">NRRL 3115</strain>
    </source>
</reference>